<feature type="transmembrane region" description="Helical" evidence="6">
    <location>
        <begin position="266"/>
        <end position="289"/>
    </location>
</feature>
<feature type="domain" description="Rhodopsin" evidence="7">
    <location>
        <begin position="43"/>
        <end position="289"/>
    </location>
</feature>
<dbReference type="PANTHER" id="PTHR33048">
    <property type="entry name" value="PTH11-LIKE INTEGRAL MEMBRANE PROTEIN (AFU_ORTHOLOGUE AFUA_5G11245)"/>
    <property type="match status" value="1"/>
</dbReference>
<dbReference type="GO" id="GO:0016020">
    <property type="term" value="C:membrane"/>
    <property type="evidence" value="ECO:0007669"/>
    <property type="project" value="UniProtKB-SubCell"/>
</dbReference>
<evidence type="ECO:0000256" key="4">
    <source>
        <dbReference type="ARBA" id="ARBA00023136"/>
    </source>
</evidence>
<evidence type="ECO:0000256" key="5">
    <source>
        <dbReference type="ARBA" id="ARBA00038359"/>
    </source>
</evidence>
<accession>A0A9P4VNV6</accession>
<evidence type="ECO:0000313" key="8">
    <source>
        <dbReference type="EMBL" id="KAF2836640.1"/>
    </source>
</evidence>
<evidence type="ECO:0000256" key="6">
    <source>
        <dbReference type="SAM" id="Phobius"/>
    </source>
</evidence>
<feature type="non-terminal residue" evidence="8">
    <location>
        <position position="298"/>
    </location>
</feature>
<keyword evidence="4 6" id="KW-0472">Membrane</keyword>
<evidence type="ECO:0000256" key="3">
    <source>
        <dbReference type="ARBA" id="ARBA00022989"/>
    </source>
</evidence>
<protein>
    <recommendedName>
        <fullName evidence="7">Rhodopsin domain-containing protein</fullName>
    </recommendedName>
</protein>
<evidence type="ECO:0000256" key="1">
    <source>
        <dbReference type="ARBA" id="ARBA00004141"/>
    </source>
</evidence>
<feature type="transmembrane region" description="Helical" evidence="6">
    <location>
        <begin position="144"/>
        <end position="168"/>
    </location>
</feature>
<dbReference type="InterPro" id="IPR052337">
    <property type="entry name" value="SAT4-like"/>
</dbReference>
<comment type="subcellular location">
    <subcellularLocation>
        <location evidence="1">Membrane</location>
        <topology evidence="1">Multi-pass membrane protein</topology>
    </subcellularLocation>
</comment>
<feature type="transmembrane region" description="Helical" evidence="6">
    <location>
        <begin position="24"/>
        <end position="47"/>
    </location>
</feature>
<dbReference type="Proteomes" id="UP000799429">
    <property type="component" value="Unassembled WGS sequence"/>
</dbReference>
<dbReference type="Pfam" id="PF20684">
    <property type="entry name" value="Fung_rhodopsin"/>
    <property type="match status" value="1"/>
</dbReference>
<evidence type="ECO:0000313" key="9">
    <source>
        <dbReference type="Proteomes" id="UP000799429"/>
    </source>
</evidence>
<dbReference type="AlphaFoldDB" id="A0A9P4VNV6"/>
<feature type="transmembrane region" description="Helical" evidence="6">
    <location>
        <begin position="59"/>
        <end position="77"/>
    </location>
</feature>
<keyword evidence="2 6" id="KW-0812">Transmembrane</keyword>
<organism evidence="8 9">
    <name type="scientific">Patellaria atrata CBS 101060</name>
    <dbReference type="NCBI Taxonomy" id="1346257"/>
    <lineage>
        <taxon>Eukaryota</taxon>
        <taxon>Fungi</taxon>
        <taxon>Dikarya</taxon>
        <taxon>Ascomycota</taxon>
        <taxon>Pezizomycotina</taxon>
        <taxon>Dothideomycetes</taxon>
        <taxon>Dothideomycetes incertae sedis</taxon>
        <taxon>Patellariales</taxon>
        <taxon>Patellariaceae</taxon>
        <taxon>Patellaria</taxon>
    </lineage>
</organism>
<comment type="caution">
    <text evidence="8">The sequence shown here is derived from an EMBL/GenBank/DDBJ whole genome shotgun (WGS) entry which is preliminary data.</text>
</comment>
<proteinExistence type="inferred from homology"/>
<dbReference type="PANTHER" id="PTHR33048:SF160">
    <property type="entry name" value="SAT4 FAMILY MEMBRANE PROTEIN"/>
    <property type="match status" value="1"/>
</dbReference>
<evidence type="ECO:0000256" key="2">
    <source>
        <dbReference type="ARBA" id="ARBA00022692"/>
    </source>
</evidence>
<comment type="similarity">
    <text evidence="5">Belongs to the SAT4 family.</text>
</comment>
<gene>
    <name evidence="8" type="ORF">M501DRAFT_923261</name>
</gene>
<evidence type="ECO:0000259" key="7">
    <source>
        <dbReference type="Pfam" id="PF20684"/>
    </source>
</evidence>
<dbReference type="EMBL" id="MU006103">
    <property type="protein sequence ID" value="KAF2836640.1"/>
    <property type="molecule type" value="Genomic_DNA"/>
</dbReference>
<sequence length="298" mass="33454">LNGPAMEPPPGVIPNLDNPPNKDAIGYGVFLTCICLSSILVAIRLYAKIICTKLVKKEDYLVVVALGVFASFIYLSLEAVKFPGMYVHMWDVRLKDLSKILYVSLSSDLNAISAVYGIATMILKVAILLQWVHTFVPRGIRNSFFWISHFTIWFNIIFYTACTIVDIWGCTPREKSWNLMILGGTCVNKNSVRIITSIVNFISDFIILVLPQKVIWELQMTKNTRIGVCFVFAVGVIATICGGMRMRSTITYVKSKDQTYTVSTMSLWYTAEITSGFLVFCIPAIPQALRSPPLLRRL</sequence>
<name>A0A9P4VNV6_9PEZI</name>
<feature type="transmembrane region" description="Helical" evidence="6">
    <location>
        <begin position="226"/>
        <end position="246"/>
    </location>
</feature>
<keyword evidence="3 6" id="KW-1133">Transmembrane helix</keyword>
<reference evidence="8" key="1">
    <citation type="journal article" date="2020" name="Stud. Mycol.">
        <title>101 Dothideomycetes genomes: a test case for predicting lifestyles and emergence of pathogens.</title>
        <authorList>
            <person name="Haridas S."/>
            <person name="Albert R."/>
            <person name="Binder M."/>
            <person name="Bloem J."/>
            <person name="Labutti K."/>
            <person name="Salamov A."/>
            <person name="Andreopoulos B."/>
            <person name="Baker S."/>
            <person name="Barry K."/>
            <person name="Bills G."/>
            <person name="Bluhm B."/>
            <person name="Cannon C."/>
            <person name="Castanera R."/>
            <person name="Culley D."/>
            <person name="Daum C."/>
            <person name="Ezra D."/>
            <person name="Gonzalez J."/>
            <person name="Henrissat B."/>
            <person name="Kuo A."/>
            <person name="Liang C."/>
            <person name="Lipzen A."/>
            <person name="Lutzoni F."/>
            <person name="Magnuson J."/>
            <person name="Mondo S."/>
            <person name="Nolan M."/>
            <person name="Ohm R."/>
            <person name="Pangilinan J."/>
            <person name="Park H.-J."/>
            <person name="Ramirez L."/>
            <person name="Alfaro M."/>
            <person name="Sun H."/>
            <person name="Tritt A."/>
            <person name="Yoshinaga Y."/>
            <person name="Zwiers L.-H."/>
            <person name="Turgeon B."/>
            <person name="Goodwin S."/>
            <person name="Spatafora J."/>
            <person name="Crous P."/>
            <person name="Grigoriev I."/>
        </authorList>
    </citation>
    <scope>NUCLEOTIDE SEQUENCE</scope>
    <source>
        <strain evidence="8">CBS 101060</strain>
    </source>
</reference>
<dbReference type="OrthoDB" id="4682787at2759"/>
<feature type="transmembrane region" description="Helical" evidence="6">
    <location>
        <begin position="111"/>
        <end position="132"/>
    </location>
</feature>
<dbReference type="InterPro" id="IPR049326">
    <property type="entry name" value="Rhodopsin_dom_fungi"/>
</dbReference>
<feature type="non-terminal residue" evidence="8">
    <location>
        <position position="1"/>
    </location>
</feature>
<keyword evidence="9" id="KW-1185">Reference proteome</keyword>